<evidence type="ECO:0000256" key="11">
    <source>
        <dbReference type="ARBA" id="ARBA00022946"/>
    </source>
</evidence>
<evidence type="ECO:0000256" key="26">
    <source>
        <dbReference type="ARBA" id="ARBA00048180"/>
    </source>
</evidence>
<dbReference type="GO" id="GO:0032587">
    <property type="term" value="C:ruffle membrane"/>
    <property type="evidence" value="ECO:0007669"/>
    <property type="project" value="UniProtKB-SubCell"/>
</dbReference>
<dbReference type="InterPro" id="IPR052365">
    <property type="entry name" value="THEM4/THEM5_acyl-CoA_thioest"/>
</dbReference>
<dbReference type="EC" id="3.1.2.2" evidence="19"/>
<dbReference type="EMBL" id="UOEI01000417">
    <property type="protein sequence ID" value="VAW05100.1"/>
    <property type="molecule type" value="Genomic_DNA"/>
</dbReference>
<keyword evidence="6" id="KW-0963">Cytoplasm</keyword>
<comment type="similarity">
    <text evidence="18">Belongs to the THEM4/THEM5 thioesterase family.</text>
</comment>
<evidence type="ECO:0000256" key="16">
    <source>
        <dbReference type="ARBA" id="ARBA00035852"/>
    </source>
</evidence>
<evidence type="ECO:0000256" key="10">
    <source>
        <dbReference type="ARBA" id="ARBA00022832"/>
    </source>
</evidence>
<dbReference type="InterPro" id="IPR029069">
    <property type="entry name" value="HotDog_dom_sf"/>
</dbReference>
<dbReference type="GO" id="GO:0005743">
    <property type="term" value="C:mitochondrial inner membrane"/>
    <property type="evidence" value="ECO:0007669"/>
    <property type="project" value="UniProtKB-SubCell"/>
</dbReference>
<evidence type="ECO:0000256" key="14">
    <source>
        <dbReference type="ARBA" id="ARBA00023136"/>
    </source>
</evidence>
<dbReference type="Gene3D" id="3.10.129.10">
    <property type="entry name" value="Hotdog Thioesterase"/>
    <property type="match status" value="1"/>
</dbReference>
<dbReference type="PANTHER" id="PTHR12418:SF19">
    <property type="entry name" value="ACYL-COENZYME A THIOESTERASE THEM4"/>
    <property type="match status" value="1"/>
</dbReference>
<keyword evidence="14" id="KW-0472">Membrane</keyword>
<evidence type="ECO:0000259" key="27">
    <source>
        <dbReference type="Pfam" id="PF03061"/>
    </source>
</evidence>
<evidence type="ECO:0000256" key="18">
    <source>
        <dbReference type="ARBA" id="ARBA00038456"/>
    </source>
</evidence>
<evidence type="ECO:0000256" key="5">
    <source>
        <dbReference type="ARBA" id="ARBA00022475"/>
    </source>
</evidence>
<dbReference type="InterPro" id="IPR006683">
    <property type="entry name" value="Thioestr_dom"/>
</dbReference>
<evidence type="ECO:0000256" key="8">
    <source>
        <dbReference type="ARBA" id="ARBA00022792"/>
    </source>
</evidence>
<evidence type="ECO:0000256" key="23">
    <source>
        <dbReference type="ARBA" id="ARBA00047734"/>
    </source>
</evidence>
<proteinExistence type="inferred from homology"/>
<evidence type="ECO:0000256" key="21">
    <source>
        <dbReference type="ARBA" id="ARBA00043210"/>
    </source>
</evidence>
<keyword evidence="13" id="KW-0496">Mitochondrion</keyword>
<comment type="subcellular location">
    <subcellularLocation>
        <location evidence="3">Cell projection</location>
        <location evidence="3">Ruffle membrane</location>
    </subcellularLocation>
    <subcellularLocation>
        <location evidence="1">Cytoplasm</location>
    </subcellularLocation>
    <subcellularLocation>
        <location evidence="4">Mitochondrion inner membrane</location>
        <topology evidence="4">Peripheral membrane protein</topology>
    </subcellularLocation>
    <subcellularLocation>
        <location evidence="2">Mitochondrion intermembrane space</location>
    </subcellularLocation>
</comment>
<evidence type="ECO:0000256" key="24">
    <source>
        <dbReference type="ARBA" id="ARBA00047969"/>
    </source>
</evidence>
<comment type="catalytic activity">
    <reaction evidence="17">
        <text>(9Z)-octadecenoyl-CoA + H2O = (9Z)-octadecenoate + CoA + H(+)</text>
        <dbReference type="Rhea" id="RHEA:40139"/>
        <dbReference type="ChEBI" id="CHEBI:15377"/>
        <dbReference type="ChEBI" id="CHEBI:15378"/>
        <dbReference type="ChEBI" id="CHEBI:30823"/>
        <dbReference type="ChEBI" id="CHEBI:57287"/>
        <dbReference type="ChEBI" id="CHEBI:57387"/>
    </reaction>
    <physiologicalReaction direction="left-to-right" evidence="17">
        <dbReference type="Rhea" id="RHEA:40140"/>
    </physiologicalReaction>
</comment>
<dbReference type="GO" id="GO:0006631">
    <property type="term" value="P:fatty acid metabolic process"/>
    <property type="evidence" value="ECO:0007669"/>
    <property type="project" value="UniProtKB-KW"/>
</dbReference>
<dbReference type="AlphaFoldDB" id="A0A3B0SL08"/>
<feature type="domain" description="Thioesterase" evidence="27">
    <location>
        <begin position="67"/>
        <end position="126"/>
    </location>
</feature>
<dbReference type="CDD" id="cd03443">
    <property type="entry name" value="PaaI_thioesterase"/>
    <property type="match status" value="1"/>
</dbReference>
<evidence type="ECO:0000256" key="12">
    <source>
        <dbReference type="ARBA" id="ARBA00023098"/>
    </source>
</evidence>
<evidence type="ECO:0000313" key="28">
    <source>
        <dbReference type="EMBL" id="VAW05100.1"/>
    </source>
</evidence>
<evidence type="ECO:0000256" key="13">
    <source>
        <dbReference type="ARBA" id="ARBA00023128"/>
    </source>
</evidence>
<keyword evidence="5" id="KW-1003">Cell membrane</keyword>
<keyword evidence="8" id="KW-0999">Mitochondrion inner membrane</keyword>
<evidence type="ECO:0000256" key="17">
    <source>
        <dbReference type="ARBA" id="ARBA00037002"/>
    </source>
</evidence>
<comment type="catalytic activity">
    <reaction evidence="24">
        <text>decanoyl-CoA + H2O = decanoate + CoA + H(+)</text>
        <dbReference type="Rhea" id="RHEA:40059"/>
        <dbReference type="ChEBI" id="CHEBI:15377"/>
        <dbReference type="ChEBI" id="CHEBI:15378"/>
        <dbReference type="ChEBI" id="CHEBI:27689"/>
        <dbReference type="ChEBI" id="CHEBI:57287"/>
        <dbReference type="ChEBI" id="CHEBI:61430"/>
    </reaction>
    <physiologicalReaction direction="left-to-right" evidence="24">
        <dbReference type="Rhea" id="RHEA:40060"/>
    </physiologicalReaction>
</comment>
<evidence type="ECO:0000256" key="9">
    <source>
        <dbReference type="ARBA" id="ARBA00022801"/>
    </source>
</evidence>
<sequence length="179" mass="19516">MSERYRYISGERLEFEPKVKQLVGTHTPYCWGCGPEAVQGLGLVPRLEGTTVVADLEFAPRFEGGPGTVHGGAITAFMDDLLGYVPVAYGTPGVTARLDTSFIAPVPMGVTVNGEAWMSRIEGNKMWAEGTIAVNGHIIVESSALFVVIGADHYQKVFDGFTEEQLERFGSYRSADYYP</sequence>
<reference evidence="28" key="1">
    <citation type="submission" date="2018-06" db="EMBL/GenBank/DDBJ databases">
        <authorList>
            <person name="Zhirakovskaya E."/>
        </authorList>
    </citation>
    <scope>NUCLEOTIDE SEQUENCE</scope>
</reference>
<evidence type="ECO:0000256" key="7">
    <source>
        <dbReference type="ARBA" id="ARBA00022703"/>
    </source>
</evidence>
<comment type="catalytic activity">
    <reaction evidence="25">
        <text>dodecanoyl-CoA + H2O = dodecanoate + CoA + H(+)</text>
        <dbReference type="Rhea" id="RHEA:30135"/>
        <dbReference type="ChEBI" id="CHEBI:15377"/>
        <dbReference type="ChEBI" id="CHEBI:15378"/>
        <dbReference type="ChEBI" id="CHEBI:18262"/>
        <dbReference type="ChEBI" id="CHEBI:57287"/>
        <dbReference type="ChEBI" id="CHEBI:57375"/>
    </reaction>
    <physiologicalReaction direction="left-to-right" evidence="25">
        <dbReference type="Rhea" id="RHEA:30136"/>
    </physiologicalReaction>
</comment>
<keyword evidence="10" id="KW-0276">Fatty acid metabolism</keyword>
<evidence type="ECO:0000256" key="19">
    <source>
        <dbReference type="ARBA" id="ARBA00038848"/>
    </source>
</evidence>
<keyword evidence="9" id="KW-0378">Hydrolase</keyword>
<name>A0A3B0SL08_9ZZZZ</name>
<protein>
    <recommendedName>
        <fullName evidence="20">Acyl-coenzyme A thioesterase THEM4</fullName>
        <ecNumber evidence="19">3.1.2.2</ecNumber>
    </recommendedName>
    <alternativeName>
        <fullName evidence="21">Thioesterase superfamily member 4</fullName>
    </alternativeName>
</protein>
<evidence type="ECO:0000256" key="3">
    <source>
        <dbReference type="ARBA" id="ARBA00004632"/>
    </source>
</evidence>
<comment type="catalytic activity">
    <reaction evidence="22">
        <text>octanoyl-CoA + H2O = octanoate + CoA + H(+)</text>
        <dbReference type="Rhea" id="RHEA:30143"/>
        <dbReference type="ChEBI" id="CHEBI:15377"/>
        <dbReference type="ChEBI" id="CHEBI:15378"/>
        <dbReference type="ChEBI" id="CHEBI:25646"/>
        <dbReference type="ChEBI" id="CHEBI:57287"/>
        <dbReference type="ChEBI" id="CHEBI:57386"/>
    </reaction>
    <physiologicalReaction direction="left-to-right" evidence="22">
        <dbReference type="Rhea" id="RHEA:30144"/>
    </physiologicalReaction>
</comment>
<evidence type="ECO:0000256" key="15">
    <source>
        <dbReference type="ARBA" id="ARBA00023273"/>
    </source>
</evidence>
<keyword evidence="11" id="KW-0809">Transit peptide</keyword>
<evidence type="ECO:0000256" key="22">
    <source>
        <dbReference type="ARBA" id="ARBA00047588"/>
    </source>
</evidence>
<evidence type="ECO:0000256" key="6">
    <source>
        <dbReference type="ARBA" id="ARBA00022490"/>
    </source>
</evidence>
<dbReference type="SUPFAM" id="SSF54637">
    <property type="entry name" value="Thioesterase/thiol ester dehydrase-isomerase"/>
    <property type="match status" value="1"/>
</dbReference>
<evidence type="ECO:0000256" key="1">
    <source>
        <dbReference type="ARBA" id="ARBA00004496"/>
    </source>
</evidence>
<comment type="catalytic activity">
    <reaction evidence="23">
        <text>hexadecanoyl-CoA + H2O = hexadecanoate + CoA + H(+)</text>
        <dbReference type="Rhea" id="RHEA:16645"/>
        <dbReference type="ChEBI" id="CHEBI:7896"/>
        <dbReference type="ChEBI" id="CHEBI:15377"/>
        <dbReference type="ChEBI" id="CHEBI:15378"/>
        <dbReference type="ChEBI" id="CHEBI:57287"/>
        <dbReference type="ChEBI" id="CHEBI:57379"/>
        <dbReference type="EC" id="3.1.2.2"/>
    </reaction>
    <physiologicalReaction direction="left-to-right" evidence="23">
        <dbReference type="Rhea" id="RHEA:16646"/>
    </physiologicalReaction>
</comment>
<evidence type="ECO:0000256" key="20">
    <source>
        <dbReference type="ARBA" id="ARBA00040123"/>
    </source>
</evidence>
<evidence type="ECO:0000256" key="2">
    <source>
        <dbReference type="ARBA" id="ARBA00004569"/>
    </source>
</evidence>
<keyword evidence="12" id="KW-0443">Lipid metabolism</keyword>
<dbReference type="Pfam" id="PF03061">
    <property type="entry name" value="4HBT"/>
    <property type="match status" value="1"/>
</dbReference>
<organism evidence="28">
    <name type="scientific">hydrothermal vent metagenome</name>
    <dbReference type="NCBI Taxonomy" id="652676"/>
    <lineage>
        <taxon>unclassified sequences</taxon>
        <taxon>metagenomes</taxon>
        <taxon>ecological metagenomes</taxon>
    </lineage>
</organism>
<comment type="catalytic activity">
    <reaction evidence="16">
        <text>(5Z,8Z,11Z,14Z)-eicosatetraenoyl-CoA + H2O = (5Z,8Z,11Z,14Z)-eicosatetraenoate + CoA + H(+)</text>
        <dbReference type="Rhea" id="RHEA:40151"/>
        <dbReference type="ChEBI" id="CHEBI:15377"/>
        <dbReference type="ChEBI" id="CHEBI:15378"/>
        <dbReference type="ChEBI" id="CHEBI:32395"/>
        <dbReference type="ChEBI" id="CHEBI:57287"/>
        <dbReference type="ChEBI" id="CHEBI:57368"/>
    </reaction>
    <physiologicalReaction direction="left-to-right" evidence="16">
        <dbReference type="Rhea" id="RHEA:40152"/>
    </physiologicalReaction>
</comment>
<dbReference type="PANTHER" id="PTHR12418">
    <property type="entry name" value="ACYL-COENZYME A THIOESTERASE THEM4"/>
    <property type="match status" value="1"/>
</dbReference>
<dbReference type="GO" id="GO:0005758">
    <property type="term" value="C:mitochondrial intermembrane space"/>
    <property type="evidence" value="ECO:0007669"/>
    <property type="project" value="UniProtKB-SubCell"/>
</dbReference>
<gene>
    <name evidence="28" type="ORF">MNBD_ACTINO01-1383</name>
</gene>
<accession>A0A3B0SL08</accession>
<evidence type="ECO:0000256" key="4">
    <source>
        <dbReference type="ARBA" id="ARBA00004637"/>
    </source>
</evidence>
<evidence type="ECO:0000256" key="25">
    <source>
        <dbReference type="ARBA" id="ARBA00048074"/>
    </source>
</evidence>
<dbReference type="GO" id="GO:0006915">
    <property type="term" value="P:apoptotic process"/>
    <property type="evidence" value="ECO:0007669"/>
    <property type="project" value="UniProtKB-KW"/>
</dbReference>
<dbReference type="GO" id="GO:0016787">
    <property type="term" value="F:hydrolase activity"/>
    <property type="evidence" value="ECO:0007669"/>
    <property type="project" value="UniProtKB-KW"/>
</dbReference>
<keyword evidence="15" id="KW-0966">Cell projection</keyword>
<comment type="catalytic activity">
    <reaction evidence="26">
        <text>tetradecanoyl-CoA + H2O = tetradecanoate + CoA + H(+)</text>
        <dbReference type="Rhea" id="RHEA:40119"/>
        <dbReference type="ChEBI" id="CHEBI:15377"/>
        <dbReference type="ChEBI" id="CHEBI:15378"/>
        <dbReference type="ChEBI" id="CHEBI:30807"/>
        <dbReference type="ChEBI" id="CHEBI:57287"/>
        <dbReference type="ChEBI" id="CHEBI:57385"/>
    </reaction>
    <physiologicalReaction direction="left-to-right" evidence="26">
        <dbReference type="Rhea" id="RHEA:40120"/>
    </physiologicalReaction>
</comment>
<keyword evidence="7" id="KW-0053">Apoptosis</keyword>